<evidence type="ECO:0000313" key="2">
    <source>
        <dbReference type="Proteomes" id="UP001176806"/>
    </source>
</evidence>
<gene>
    <name evidence="1" type="ORF">Q4Q40_18690</name>
</gene>
<keyword evidence="2" id="KW-1185">Reference proteome</keyword>
<dbReference type="RefSeq" id="WP_303303502.1">
    <property type="nucleotide sequence ID" value="NZ_BAABDA010000028.1"/>
</dbReference>
<organism evidence="1 2">
    <name type="scientific">Flavivirga jejuensis</name>
    <dbReference type="NCBI Taxonomy" id="870487"/>
    <lineage>
        <taxon>Bacteria</taxon>
        <taxon>Pseudomonadati</taxon>
        <taxon>Bacteroidota</taxon>
        <taxon>Flavobacteriia</taxon>
        <taxon>Flavobacteriales</taxon>
        <taxon>Flavobacteriaceae</taxon>
        <taxon>Flavivirga</taxon>
    </lineage>
</organism>
<name>A0ABT8WSQ3_9FLAO</name>
<proteinExistence type="predicted"/>
<comment type="caution">
    <text evidence="1">The sequence shown here is derived from an EMBL/GenBank/DDBJ whole genome shotgun (WGS) entry which is preliminary data.</text>
</comment>
<protein>
    <submittedName>
        <fullName evidence="1">Uncharacterized protein</fullName>
    </submittedName>
</protein>
<dbReference type="EMBL" id="JAUOEL010000007">
    <property type="protein sequence ID" value="MDO5976231.1"/>
    <property type="molecule type" value="Genomic_DNA"/>
</dbReference>
<evidence type="ECO:0000313" key="1">
    <source>
        <dbReference type="EMBL" id="MDO5976231.1"/>
    </source>
</evidence>
<sequence length="384" mass="43243">MKTQLYIKHTHLIIFAFFAINTWGQESTTSSFLRDNLMVYYVQDPESDQYTLLNPDEIIDGGELFGGNAEMQVAQSLVRSIYNTNSDGDFQESIVRALRDNDDPSALFIYFDSEPVDEVIAAANWTDYIESGHFTPCLTREENDDYASAVHYGANQLNIDCLETSQNRLVELLNGSGFTSPESNTDISGEQAERRMVHYRIDVKEDPIIPEPLFLYDSSNPNSEGYAKKAAKDHKVKRAYAPTKKSLQKLLESKPKIIHSFGHGWNDRVAIGTRTWRKGYYSNELIEVLREANLDPGTKIIFHHCSSGATNGVLQKVSEALPSLDIYGNIVSGDGVRNSQIRSMSSGEKLPKFIMYKLKSDFSIPDKDAKNKNASCNFFRDIQG</sequence>
<dbReference type="Proteomes" id="UP001176806">
    <property type="component" value="Unassembled WGS sequence"/>
</dbReference>
<accession>A0ABT8WSQ3</accession>
<reference evidence="1" key="1">
    <citation type="submission" date="2023-07" db="EMBL/GenBank/DDBJ databases">
        <title>Two novel species in the genus Flavivirga.</title>
        <authorList>
            <person name="Kwon K."/>
        </authorList>
    </citation>
    <scope>NUCLEOTIDE SEQUENCE</scope>
    <source>
        <strain evidence="1">KACC 14158</strain>
    </source>
</reference>